<dbReference type="SUPFAM" id="SSF49854">
    <property type="entry name" value="Spermadhesin, CUB domain"/>
    <property type="match status" value="1"/>
</dbReference>
<organism evidence="2 3">
    <name type="scientific">Porites evermanni</name>
    <dbReference type="NCBI Taxonomy" id="104178"/>
    <lineage>
        <taxon>Eukaryota</taxon>
        <taxon>Metazoa</taxon>
        <taxon>Cnidaria</taxon>
        <taxon>Anthozoa</taxon>
        <taxon>Hexacorallia</taxon>
        <taxon>Scleractinia</taxon>
        <taxon>Fungiina</taxon>
        <taxon>Poritidae</taxon>
        <taxon>Porites</taxon>
    </lineage>
</organism>
<feature type="region of interest" description="Disordered" evidence="1">
    <location>
        <begin position="78"/>
        <end position="121"/>
    </location>
</feature>
<reference evidence="2 3" key="1">
    <citation type="submission" date="2022-05" db="EMBL/GenBank/DDBJ databases">
        <authorList>
            <consortium name="Genoscope - CEA"/>
            <person name="William W."/>
        </authorList>
    </citation>
    <scope>NUCLEOTIDE SEQUENCE [LARGE SCALE GENOMIC DNA]</scope>
</reference>
<proteinExistence type="predicted"/>
<sequence length="121" mass="12608">MKNSADRGRCGNLNISLGKFCSCSDLSMPDKIYTYDNCLTLVFKSDGSNEGLGFLAEYTTTDNNVTIDPSNNCSCLVPPTEGPANTTGSTNITKTTEAPAKPTTGTKASAKPTAGTKKGLS</sequence>
<dbReference type="Gene3D" id="2.60.120.290">
    <property type="entry name" value="Spermadhesin, CUB domain"/>
    <property type="match status" value="1"/>
</dbReference>
<feature type="compositionally biased region" description="Low complexity" evidence="1">
    <location>
        <begin position="86"/>
        <end position="121"/>
    </location>
</feature>
<comment type="caution">
    <text evidence="2">The sequence shown here is derived from an EMBL/GenBank/DDBJ whole genome shotgun (WGS) entry which is preliminary data.</text>
</comment>
<evidence type="ECO:0000313" key="2">
    <source>
        <dbReference type="EMBL" id="CAH3191050.1"/>
    </source>
</evidence>
<gene>
    <name evidence="2" type="ORF">PEVE_00021239</name>
</gene>
<dbReference type="InterPro" id="IPR035914">
    <property type="entry name" value="Sperma_CUB_dom_sf"/>
</dbReference>
<dbReference type="EMBL" id="CALNXI010002842">
    <property type="protein sequence ID" value="CAH3191050.1"/>
    <property type="molecule type" value="Genomic_DNA"/>
</dbReference>
<dbReference type="Proteomes" id="UP001159427">
    <property type="component" value="Unassembled WGS sequence"/>
</dbReference>
<keyword evidence="3" id="KW-1185">Reference proteome</keyword>
<evidence type="ECO:0000313" key="3">
    <source>
        <dbReference type="Proteomes" id="UP001159427"/>
    </source>
</evidence>
<evidence type="ECO:0008006" key="4">
    <source>
        <dbReference type="Google" id="ProtNLM"/>
    </source>
</evidence>
<evidence type="ECO:0000256" key="1">
    <source>
        <dbReference type="SAM" id="MobiDB-lite"/>
    </source>
</evidence>
<name>A0ABN8SH94_9CNID</name>
<feature type="non-terminal residue" evidence="2">
    <location>
        <position position="121"/>
    </location>
</feature>
<protein>
    <recommendedName>
        <fullName evidence="4">CUB domain-containing protein</fullName>
    </recommendedName>
</protein>
<accession>A0ABN8SH94</accession>